<dbReference type="CDD" id="cd17753">
    <property type="entry name" value="MCM2"/>
    <property type="match status" value="1"/>
</dbReference>
<dbReference type="Proteomes" id="UP000492821">
    <property type="component" value="Unassembled WGS sequence"/>
</dbReference>
<evidence type="ECO:0000313" key="19">
    <source>
        <dbReference type="WBParaSite" id="Pan_g4447.t1"/>
    </source>
</evidence>
<dbReference type="Pfam" id="PF23669">
    <property type="entry name" value="WHD_MCM2"/>
    <property type="match status" value="1"/>
</dbReference>
<dbReference type="PRINTS" id="PR01657">
    <property type="entry name" value="MCMFAMILY"/>
</dbReference>
<name>A0A7E4VX11_PANRE</name>
<dbReference type="Pfam" id="PF17207">
    <property type="entry name" value="MCM_OB"/>
    <property type="match status" value="1"/>
</dbReference>
<evidence type="ECO:0000256" key="2">
    <source>
        <dbReference type="ARBA" id="ARBA00008010"/>
    </source>
</evidence>
<dbReference type="GO" id="GO:0008270">
    <property type="term" value="F:zinc ion binding"/>
    <property type="evidence" value="ECO:0007669"/>
    <property type="project" value="UniProtKB-KW"/>
</dbReference>
<dbReference type="PANTHER" id="PTHR11630">
    <property type="entry name" value="DNA REPLICATION LICENSING FACTOR MCM FAMILY MEMBER"/>
    <property type="match status" value="1"/>
</dbReference>
<dbReference type="InterPro" id="IPR033762">
    <property type="entry name" value="MCM_OB"/>
</dbReference>
<dbReference type="GO" id="GO:0003697">
    <property type="term" value="F:single-stranded DNA binding"/>
    <property type="evidence" value="ECO:0007669"/>
    <property type="project" value="TreeGrafter"/>
</dbReference>
<feature type="compositionally biased region" description="Polar residues" evidence="16">
    <location>
        <begin position="1"/>
        <end position="19"/>
    </location>
</feature>
<dbReference type="GO" id="GO:0005634">
    <property type="term" value="C:nucleus"/>
    <property type="evidence" value="ECO:0007669"/>
    <property type="project" value="UniProtKB-SubCell"/>
</dbReference>
<protein>
    <recommendedName>
        <fullName evidence="4">DNA replication licensing factor MCM2</fullName>
        <ecNumber evidence="3">3.6.4.12</ecNumber>
    </recommendedName>
</protein>
<keyword evidence="10" id="KW-0347">Helicase</keyword>
<evidence type="ECO:0000256" key="12">
    <source>
        <dbReference type="ARBA" id="ARBA00022840"/>
    </source>
</evidence>
<evidence type="ECO:0000256" key="15">
    <source>
        <dbReference type="ARBA" id="ARBA00023306"/>
    </source>
</evidence>
<dbReference type="InterPro" id="IPR008045">
    <property type="entry name" value="MCM2"/>
</dbReference>
<keyword evidence="14" id="KW-0539">Nucleus</keyword>
<evidence type="ECO:0000256" key="3">
    <source>
        <dbReference type="ARBA" id="ARBA00012551"/>
    </source>
</evidence>
<dbReference type="GO" id="GO:1902975">
    <property type="term" value="P:mitotic DNA replication initiation"/>
    <property type="evidence" value="ECO:0007669"/>
    <property type="project" value="TreeGrafter"/>
</dbReference>
<feature type="region of interest" description="Disordered" evidence="16">
    <location>
        <begin position="132"/>
        <end position="151"/>
    </location>
</feature>
<dbReference type="InterPro" id="IPR059098">
    <property type="entry name" value="WHD_MCM2"/>
</dbReference>
<dbReference type="Pfam" id="PF14551">
    <property type="entry name" value="MCM_N"/>
    <property type="match status" value="1"/>
</dbReference>
<dbReference type="GO" id="GO:0017116">
    <property type="term" value="F:single-stranded DNA helicase activity"/>
    <property type="evidence" value="ECO:0007669"/>
    <property type="project" value="TreeGrafter"/>
</dbReference>
<evidence type="ECO:0000256" key="8">
    <source>
        <dbReference type="ARBA" id="ARBA00022771"/>
    </source>
</evidence>
<dbReference type="EC" id="3.6.4.12" evidence="3"/>
<dbReference type="GO" id="GO:0042555">
    <property type="term" value="C:MCM complex"/>
    <property type="evidence" value="ECO:0007669"/>
    <property type="project" value="InterPro"/>
</dbReference>
<evidence type="ECO:0000256" key="9">
    <source>
        <dbReference type="ARBA" id="ARBA00022801"/>
    </source>
</evidence>
<evidence type="ECO:0000256" key="11">
    <source>
        <dbReference type="ARBA" id="ARBA00022833"/>
    </source>
</evidence>
<dbReference type="GO" id="GO:0000727">
    <property type="term" value="P:double-strand break repair via break-induced replication"/>
    <property type="evidence" value="ECO:0007669"/>
    <property type="project" value="TreeGrafter"/>
</dbReference>
<dbReference type="Gene3D" id="2.40.50.140">
    <property type="entry name" value="Nucleic acid-binding proteins"/>
    <property type="match status" value="1"/>
</dbReference>
<keyword evidence="8" id="KW-0863">Zinc-finger</keyword>
<dbReference type="InterPro" id="IPR012340">
    <property type="entry name" value="NA-bd_OB-fold"/>
</dbReference>
<sequence length="917" mass="103183">MSSQGSGRRNPRANANSQPARDDEAASQALTDNNDLGEDRDRDDVIAELFGDETLDEAALLEEEEGGEDLFGDDMERDYRPQPELDQLSASGIDDDDDASEMSFSARRNAELEMDLRDAALLDDQHLFFDDGDASQSATDKRSSQRRSRLRRGGVTIVEDEEMEEDIPVDILENMRGRSIRDHVNDEAVAKEIVRRFKRFLRHFKDVETEKLKYIHQIQNMVAENKESLVIEYDDLAHDSGEPAISFFLPEAPLEVIDLFDIAATEVVSSMYPHYARITATVHARIAGLPTFEEIRMLRHIHLNMLITTAGVVTVTSGILPRLSLVKYNCVACGYVIGPITQGQEDEVKPSSCASCQSRGPFELNVEETVYQNYQRITIQESPNMVEAGRLPRSKDIILTGDLCDSCKPGDEVEVTGVYTNNYDSSMNSRQGFPVFAAVIIANYVRTKDQIESDALTDEDIKAIRDLSKDPDIAQRIFASVAPTIYGHEDVKQAIALALFRGVAKNPEGKHALRGDINVLLCGDPGTAKSQFLRYVVHLAPRAILTTGQGASAVGLTAYVQRHPVTREWTLEAGAMVLADQGVCLIDEFDKMNDQDRTSIHEAMEQQSISISKAGIVTSLRARCTVIAAANPIAGRYDSSRTFADNVDLTEPILSRFDILCVIRDQVDPIEDDRLAEFVIGNHAKMHPHHKAPVSTDPDSMEVDSQSDFAGQRVCPNTNVKIIPQTLLRKYLMYARENIHPKLEERCLERIHTVYADLRKESMATGSVVVTVRHVESMIRMSEAHAKMHLRNYVTDEDVSAAIRIALECFIQTQKASIMRQMRKTFSRQLTFKKDNSELLLFLLKQLVRDQLQYEQSRKNVTVTDLDKVSISEDDFKAKAKQLNIDNLQPFYRSRFFKGNNFEYDKTRKQIVQVLFA</sequence>
<keyword evidence="5" id="KW-0235">DNA replication</keyword>
<evidence type="ECO:0000256" key="6">
    <source>
        <dbReference type="ARBA" id="ARBA00022723"/>
    </source>
</evidence>
<keyword evidence="13" id="KW-0238">DNA-binding</keyword>
<evidence type="ECO:0000256" key="5">
    <source>
        <dbReference type="ARBA" id="ARBA00022705"/>
    </source>
</evidence>
<evidence type="ECO:0000256" key="7">
    <source>
        <dbReference type="ARBA" id="ARBA00022741"/>
    </source>
</evidence>
<evidence type="ECO:0000256" key="13">
    <source>
        <dbReference type="ARBA" id="ARBA00023125"/>
    </source>
</evidence>
<dbReference type="PROSITE" id="PS00847">
    <property type="entry name" value="MCM_1"/>
    <property type="match status" value="1"/>
</dbReference>
<reference evidence="19" key="2">
    <citation type="submission" date="2020-10" db="UniProtKB">
        <authorList>
            <consortium name="WormBaseParasite"/>
        </authorList>
    </citation>
    <scope>IDENTIFICATION</scope>
</reference>
<dbReference type="GO" id="GO:0005524">
    <property type="term" value="F:ATP binding"/>
    <property type="evidence" value="ECO:0007669"/>
    <property type="project" value="UniProtKB-KW"/>
</dbReference>
<evidence type="ECO:0000313" key="18">
    <source>
        <dbReference type="Proteomes" id="UP000492821"/>
    </source>
</evidence>
<dbReference type="SUPFAM" id="SSF50249">
    <property type="entry name" value="Nucleic acid-binding proteins"/>
    <property type="match status" value="1"/>
</dbReference>
<dbReference type="GO" id="GO:0043138">
    <property type="term" value="F:3'-5' DNA helicase activity"/>
    <property type="evidence" value="ECO:0007669"/>
    <property type="project" value="TreeGrafter"/>
</dbReference>
<reference evidence="18" key="1">
    <citation type="journal article" date="2013" name="Genetics">
        <title>The draft genome and transcriptome of Panagrellus redivivus are shaped by the harsh demands of a free-living lifestyle.</title>
        <authorList>
            <person name="Srinivasan J."/>
            <person name="Dillman A.R."/>
            <person name="Macchietto M.G."/>
            <person name="Heikkinen L."/>
            <person name="Lakso M."/>
            <person name="Fracchia K.M."/>
            <person name="Antoshechkin I."/>
            <person name="Mortazavi A."/>
            <person name="Wong G."/>
            <person name="Sternberg P.W."/>
        </authorList>
    </citation>
    <scope>NUCLEOTIDE SEQUENCE [LARGE SCALE GENOMIC DNA]</scope>
    <source>
        <strain evidence="18">MT8872</strain>
    </source>
</reference>
<dbReference type="Pfam" id="PF00493">
    <property type="entry name" value="MCM"/>
    <property type="match status" value="1"/>
</dbReference>
<dbReference type="InterPro" id="IPR027925">
    <property type="entry name" value="MCM_N"/>
</dbReference>
<dbReference type="GO" id="GO:0016787">
    <property type="term" value="F:hydrolase activity"/>
    <property type="evidence" value="ECO:0007669"/>
    <property type="project" value="UniProtKB-KW"/>
</dbReference>
<keyword evidence="12" id="KW-0067">ATP-binding</keyword>
<dbReference type="AlphaFoldDB" id="A0A7E4VX11"/>
<dbReference type="FunFam" id="3.40.50.300:FF:000138">
    <property type="entry name" value="DNA helicase"/>
    <property type="match status" value="1"/>
</dbReference>
<dbReference type="InterPro" id="IPR041562">
    <property type="entry name" value="MCM_lid"/>
</dbReference>
<dbReference type="SMART" id="SM00350">
    <property type="entry name" value="MCM"/>
    <property type="match status" value="1"/>
</dbReference>
<dbReference type="Pfam" id="PF17855">
    <property type="entry name" value="MCM_lid"/>
    <property type="match status" value="1"/>
</dbReference>
<evidence type="ECO:0000256" key="4">
    <source>
        <dbReference type="ARBA" id="ARBA00018925"/>
    </source>
</evidence>
<dbReference type="InterPro" id="IPR018525">
    <property type="entry name" value="MCM_CS"/>
</dbReference>
<comment type="similarity">
    <text evidence="2">Belongs to the MCM family.</text>
</comment>
<evidence type="ECO:0000256" key="10">
    <source>
        <dbReference type="ARBA" id="ARBA00022806"/>
    </source>
</evidence>
<dbReference type="Gene3D" id="3.40.50.300">
    <property type="entry name" value="P-loop containing nucleotide triphosphate hydrolases"/>
    <property type="match status" value="1"/>
</dbReference>
<evidence type="ECO:0000256" key="1">
    <source>
        <dbReference type="ARBA" id="ARBA00004123"/>
    </source>
</evidence>
<keyword evidence="18" id="KW-1185">Reference proteome</keyword>
<keyword evidence="9" id="KW-0378">Hydrolase</keyword>
<keyword evidence="11" id="KW-0862">Zinc</keyword>
<keyword evidence="6" id="KW-0479">Metal-binding</keyword>
<feature type="domain" description="MCM C-terminal AAA(+) ATPase" evidence="17">
    <location>
        <begin position="473"/>
        <end position="679"/>
    </location>
</feature>
<dbReference type="Pfam" id="PF12619">
    <property type="entry name" value="MCM2_N"/>
    <property type="match status" value="1"/>
</dbReference>
<dbReference type="Gene3D" id="2.20.28.10">
    <property type="match status" value="1"/>
</dbReference>
<dbReference type="PROSITE" id="PS50051">
    <property type="entry name" value="MCM_2"/>
    <property type="match status" value="1"/>
</dbReference>
<keyword evidence="15" id="KW-0131">Cell cycle</keyword>
<dbReference type="PRINTS" id="PR01658">
    <property type="entry name" value="MCMPROTEIN2"/>
</dbReference>
<organism evidence="18 19">
    <name type="scientific">Panagrellus redivivus</name>
    <name type="common">Microworm</name>
    <dbReference type="NCBI Taxonomy" id="6233"/>
    <lineage>
        <taxon>Eukaryota</taxon>
        <taxon>Metazoa</taxon>
        <taxon>Ecdysozoa</taxon>
        <taxon>Nematoda</taxon>
        <taxon>Chromadorea</taxon>
        <taxon>Rhabditida</taxon>
        <taxon>Tylenchina</taxon>
        <taxon>Panagrolaimomorpha</taxon>
        <taxon>Panagrolaimoidea</taxon>
        <taxon>Panagrolaimidae</taxon>
        <taxon>Panagrellus</taxon>
    </lineage>
</organism>
<keyword evidence="7" id="KW-0547">Nucleotide-binding</keyword>
<dbReference type="WBParaSite" id="Pan_g4447.t1">
    <property type="protein sequence ID" value="Pan_g4447.t1"/>
    <property type="gene ID" value="Pan_g4447"/>
</dbReference>
<dbReference type="Gene3D" id="3.30.1640.10">
    <property type="entry name" value="mini-chromosome maintenance (MCM) complex, chain A, domain 1"/>
    <property type="match status" value="1"/>
</dbReference>
<dbReference type="SUPFAM" id="SSF52540">
    <property type="entry name" value="P-loop containing nucleoside triphosphate hydrolases"/>
    <property type="match status" value="1"/>
</dbReference>
<dbReference type="InterPro" id="IPR001208">
    <property type="entry name" value="MCM_dom"/>
</dbReference>
<evidence type="ECO:0000259" key="17">
    <source>
        <dbReference type="PROSITE" id="PS50051"/>
    </source>
</evidence>
<evidence type="ECO:0000256" key="16">
    <source>
        <dbReference type="SAM" id="MobiDB-lite"/>
    </source>
</evidence>
<accession>A0A7E4VX11</accession>
<feature type="compositionally biased region" description="Acidic residues" evidence="16">
    <location>
        <begin position="50"/>
        <end position="76"/>
    </location>
</feature>
<comment type="subcellular location">
    <subcellularLocation>
        <location evidence="1">Nucleus</location>
    </subcellularLocation>
</comment>
<dbReference type="InterPro" id="IPR027417">
    <property type="entry name" value="P-loop_NTPase"/>
</dbReference>
<proteinExistence type="inferred from homology"/>
<dbReference type="InterPro" id="IPR031327">
    <property type="entry name" value="MCM"/>
</dbReference>
<dbReference type="PANTHER" id="PTHR11630:SF44">
    <property type="entry name" value="DNA REPLICATION LICENSING FACTOR MCM2"/>
    <property type="match status" value="1"/>
</dbReference>
<feature type="region of interest" description="Disordered" evidence="16">
    <location>
        <begin position="1"/>
        <end position="101"/>
    </location>
</feature>
<evidence type="ECO:0000256" key="14">
    <source>
        <dbReference type="ARBA" id="ARBA00023242"/>
    </source>
</evidence>